<dbReference type="Pfam" id="PF00328">
    <property type="entry name" value="His_Phos_2"/>
    <property type="match status" value="1"/>
</dbReference>
<feature type="compositionally biased region" description="Basic and acidic residues" evidence="3">
    <location>
        <begin position="1"/>
        <end position="20"/>
    </location>
</feature>
<comment type="similarity">
    <text evidence="1">Belongs to the histidine acid phosphatase family.</text>
</comment>
<reference evidence="5 6" key="1">
    <citation type="journal article" date="2016" name="PLoS ONE">
        <title>Sequence Assembly of Yarrowia lipolytica Strain W29/CLIB89 Shows Transposable Element Diversity.</title>
        <authorList>
            <person name="Magnan C."/>
            <person name="Yu J."/>
            <person name="Chang I."/>
            <person name="Jahn E."/>
            <person name="Kanomata Y."/>
            <person name="Wu J."/>
            <person name="Zeller M."/>
            <person name="Oakes M."/>
            <person name="Baldi P."/>
            <person name="Sandmeyer S."/>
        </authorList>
    </citation>
    <scope>NUCLEOTIDE SEQUENCE [LARGE SCALE GENOMIC DNA]</scope>
    <source>
        <strain evidence="6">CLIB89(W29)</strain>
    </source>
</reference>
<evidence type="ECO:0000256" key="1">
    <source>
        <dbReference type="ARBA" id="ARBA00005375"/>
    </source>
</evidence>
<dbReference type="EMBL" id="CP017555">
    <property type="protein sequence ID" value="AOW02455.1"/>
    <property type="molecule type" value="Genomic_DNA"/>
</dbReference>
<dbReference type="AlphaFoldDB" id="A0A1D8N9Z8"/>
<protein>
    <recommendedName>
        <fullName evidence="7">3-phytase</fullName>
    </recommendedName>
</protein>
<dbReference type="InterPro" id="IPR033379">
    <property type="entry name" value="Acid_Pase_AS"/>
</dbReference>
<keyword evidence="2" id="KW-0378">Hydrolase</keyword>
<dbReference type="GeneID" id="2909229"/>
<organism evidence="5 6">
    <name type="scientific">Yarrowia lipolytica</name>
    <name type="common">Candida lipolytica</name>
    <dbReference type="NCBI Taxonomy" id="4952"/>
    <lineage>
        <taxon>Eukaryota</taxon>
        <taxon>Fungi</taxon>
        <taxon>Dikarya</taxon>
        <taxon>Ascomycota</taxon>
        <taxon>Saccharomycotina</taxon>
        <taxon>Dipodascomycetes</taxon>
        <taxon>Dipodascales</taxon>
        <taxon>Dipodascales incertae sedis</taxon>
        <taxon>Yarrowia</taxon>
    </lineage>
</organism>
<dbReference type="InterPro" id="IPR000560">
    <property type="entry name" value="His_Pase_clade-2"/>
</dbReference>
<dbReference type="PANTHER" id="PTHR20963">
    <property type="entry name" value="MULTIPLE INOSITOL POLYPHOSPHATE PHOSPHATASE-RELATED"/>
    <property type="match status" value="1"/>
</dbReference>
<feature type="compositionally biased region" description="Acidic residues" evidence="3">
    <location>
        <begin position="37"/>
        <end position="49"/>
    </location>
</feature>
<evidence type="ECO:0000313" key="6">
    <source>
        <dbReference type="Proteomes" id="UP000182444"/>
    </source>
</evidence>
<dbReference type="PANTHER" id="PTHR20963:SF43">
    <property type="entry name" value="PUTATIVE (AFU_ORTHOLOGUE AFUA_7G01240)-RELATED"/>
    <property type="match status" value="1"/>
</dbReference>
<dbReference type="Gene3D" id="3.40.50.1240">
    <property type="entry name" value="Phosphoglycerate mutase-like"/>
    <property type="match status" value="1"/>
</dbReference>
<sequence length="584" mass="64936">MSKYRKLEDPSTSSIERDLGDVGSSHVTPGHPSVTFDMDEDDGYDELGDLGDPMNLPQVDQIPIPKLGARGSGSRRKLQSRRNKIVGLATAGVTVLLIVLYLLLPTISGEPRKSEQGAAALSEAQHTGAVYKNKFHMQENWGSLSPFFSDGVSFHGVTAREKGRLDHHGFPLVPEMGVCTLRQAHVLHRHGERYPTDGAADNMVAFADKLKSSINNQTDEMFAWVDHWNYLLERELLVPRGYSTEFAAGAQFWSSHGRHLFNEGSLLGKWSHDPIVIRATEQERIRDSAQAWSEGFFAKNNDLFTLSLQPEKDGENATLASYFSCKNAYNNPKSVSGKQKEAEWIDNYLNKASLRFQELIPGFENFTAHDAFQMQQLCAFETAAFGHSKFCEFFTETEWRGYEYASDLKFYYNDMFGSKTGVAQGAGWLSELVARLEGVLITTPVYGVDVGETSSNKTFPLDQPLYMDMSHDSVLLSVLTALNLDFLQESLTPDKIKVPRNVIISRLTPFGARITVEVFDCDAETEGVSSTYIRIVLNGRILPLSSLKQCPENADGVCEVGLFIDSVKSALAAIDYDKLCEGEL</sequence>
<dbReference type="PROSITE" id="PS00616">
    <property type="entry name" value="HIS_ACID_PHOSPHAT_1"/>
    <property type="match status" value="1"/>
</dbReference>
<dbReference type="RefSeq" id="XP_501537.3">
    <property type="nucleotide sequence ID" value="XM_501537.3"/>
</dbReference>
<evidence type="ECO:0008006" key="7">
    <source>
        <dbReference type="Google" id="ProtNLM"/>
    </source>
</evidence>
<keyword evidence="4" id="KW-0812">Transmembrane</keyword>
<dbReference type="VEuPathDB" id="FungiDB:YALI1_C09285g"/>
<keyword evidence="4" id="KW-0472">Membrane</keyword>
<evidence type="ECO:0000313" key="5">
    <source>
        <dbReference type="EMBL" id="AOW02455.1"/>
    </source>
</evidence>
<accession>A0A1D8N9Z8</accession>
<dbReference type="KEGG" id="yli:2909229"/>
<dbReference type="eggNOG" id="KOG1382">
    <property type="taxonomic scope" value="Eukaryota"/>
</dbReference>
<keyword evidence="4" id="KW-1133">Transmembrane helix</keyword>
<dbReference type="Proteomes" id="UP000182444">
    <property type="component" value="Chromosome 1C"/>
</dbReference>
<dbReference type="CDD" id="cd07061">
    <property type="entry name" value="HP_HAP_like"/>
    <property type="match status" value="1"/>
</dbReference>
<feature type="transmembrane region" description="Helical" evidence="4">
    <location>
        <begin position="85"/>
        <end position="104"/>
    </location>
</feature>
<name>A0A1D8N9Z8_YARLL</name>
<proteinExistence type="inferred from homology"/>
<dbReference type="GO" id="GO:0003993">
    <property type="term" value="F:acid phosphatase activity"/>
    <property type="evidence" value="ECO:0007669"/>
    <property type="project" value="TreeGrafter"/>
</dbReference>
<dbReference type="VEuPathDB" id="FungiDB:YALI0_C06930g"/>
<dbReference type="SUPFAM" id="SSF53254">
    <property type="entry name" value="Phosphoglycerate mutase-like"/>
    <property type="match status" value="1"/>
</dbReference>
<evidence type="ECO:0000256" key="4">
    <source>
        <dbReference type="SAM" id="Phobius"/>
    </source>
</evidence>
<evidence type="ECO:0000256" key="2">
    <source>
        <dbReference type="ARBA" id="ARBA00022801"/>
    </source>
</evidence>
<dbReference type="InterPro" id="IPR029033">
    <property type="entry name" value="His_PPase_superfam"/>
</dbReference>
<evidence type="ECO:0000256" key="3">
    <source>
        <dbReference type="SAM" id="MobiDB-lite"/>
    </source>
</evidence>
<feature type="region of interest" description="Disordered" evidence="3">
    <location>
        <begin position="1"/>
        <end position="76"/>
    </location>
</feature>
<gene>
    <name evidence="5" type="ORF">YALI1_C09285g</name>
</gene>